<organism evidence="1 2">
    <name type="scientific">Sphingomonas melonis</name>
    <dbReference type="NCBI Taxonomy" id="152682"/>
    <lineage>
        <taxon>Bacteria</taxon>
        <taxon>Pseudomonadati</taxon>
        <taxon>Pseudomonadota</taxon>
        <taxon>Alphaproteobacteria</taxon>
        <taxon>Sphingomonadales</taxon>
        <taxon>Sphingomonadaceae</taxon>
        <taxon>Sphingomonas</taxon>
    </lineage>
</organism>
<proteinExistence type="predicted"/>
<dbReference type="InterPro" id="IPR004155">
    <property type="entry name" value="PBS_lyase_HEAT"/>
</dbReference>
<dbReference type="Proteomes" id="UP000517753">
    <property type="component" value="Unassembled WGS sequence"/>
</dbReference>
<dbReference type="EMBL" id="JACCBY010000009">
    <property type="protein sequence ID" value="NYD92120.1"/>
    <property type="molecule type" value="Genomic_DNA"/>
</dbReference>
<dbReference type="InterPro" id="IPR016024">
    <property type="entry name" value="ARM-type_fold"/>
</dbReference>
<dbReference type="RefSeq" id="WP_179510513.1">
    <property type="nucleotide sequence ID" value="NZ_JACCBY010000009.1"/>
</dbReference>
<dbReference type="SMART" id="SM00567">
    <property type="entry name" value="EZ_HEAT"/>
    <property type="match status" value="3"/>
</dbReference>
<protein>
    <submittedName>
        <fullName evidence="1">HEAT repeat protein</fullName>
    </submittedName>
</protein>
<evidence type="ECO:0000313" key="2">
    <source>
        <dbReference type="Proteomes" id="UP000517753"/>
    </source>
</evidence>
<reference evidence="1 2" key="1">
    <citation type="submission" date="2020-07" db="EMBL/GenBank/DDBJ databases">
        <authorList>
            <person name="Partida-Martinez L."/>
            <person name="Huntemann M."/>
            <person name="Clum A."/>
            <person name="Wang J."/>
            <person name="Palaniappan K."/>
            <person name="Ritter S."/>
            <person name="Chen I.-M."/>
            <person name="Stamatis D."/>
            <person name="Reddy T."/>
            <person name="O'Malley R."/>
            <person name="Daum C."/>
            <person name="Shapiro N."/>
            <person name="Ivanova N."/>
            <person name="Kyrpides N."/>
            <person name="Woyke T."/>
        </authorList>
    </citation>
    <scope>NUCLEOTIDE SEQUENCE [LARGE SCALE GENOMIC DNA]</scope>
    <source>
        <strain evidence="1 2">AS2.3</strain>
    </source>
</reference>
<reference evidence="1 2" key="2">
    <citation type="submission" date="2020-08" db="EMBL/GenBank/DDBJ databases">
        <title>The Agave Microbiome: Exploring the role of microbial communities in plant adaptations to desert environments.</title>
        <authorList>
            <person name="Partida-Martinez L.P."/>
        </authorList>
    </citation>
    <scope>NUCLEOTIDE SEQUENCE [LARGE SCALE GENOMIC DNA]</scope>
    <source>
        <strain evidence="1 2">AS2.3</strain>
    </source>
</reference>
<comment type="caution">
    <text evidence="1">The sequence shown here is derived from an EMBL/GenBank/DDBJ whole genome shotgun (WGS) entry which is preliminary data.</text>
</comment>
<sequence>MPLVKAPIDNVAEPSDETAGSLAYLVEQLAAPSGADRRAAVRGLETRDDGVAPLCARLAQETAPSVREAIMAALIRRRSPAVVTALLPLLRSEGAPQRNAAIEALAAMPEEVAPHIEQLLHDPDSDVRIFTANLLSVLPHPRAAAWLLDALADTHVNVCAAAIDGLAEVGDEAAVPALLALPARFPGDSFIAFAVQVAVQRIGQC</sequence>
<dbReference type="Gene3D" id="1.25.10.10">
    <property type="entry name" value="Leucine-rich Repeat Variant"/>
    <property type="match status" value="1"/>
</dbReference>
<dbReference type="AlphaFoldDB" id="A0A7Y9K577"/>
<keyword evidence="2" id="KW-1185">Reference proteome</keyword>
<gene>
    <name evidence="1" type="ORF">HD841_003940</name>
</gene>
<dbReference type="InterPro" id="IPR011989">
    <property type="entry name" value="ARM-like"/>
</dbReference>
<dbReference type="Pfam" id="PF13646">
    <property type="entry name" value="HEAT_2"/>
    <property type="match status" value="2"/>
</dbReference>
<accession>A0A7Y9K577</accession>
<name>A0A7Y9K577_9SPHN</name>
<dbReference type="SUPFAM" id="SSF48371">
    <property type="entry name" value="ARM repeat"/>
    <property type="match status" value="1"/>
</dbReference>
<evidence type="ECO:0000313" key="1">
    <source>
        <dbReference type="EMBL" id="NYD92120.1"/>
    </source>
</evidence>